<feature type="compositionally biased region" description="Gly residues" evidence="6">
    <location>
        <begin position="1"/>
        <end position="11"/>
    </location>
</feature>
<dbReference type="SMART" id="SM00054">
    <property type="entry name" value="EFh"/>
    <property type="match status" value="3"/>
</dbReference>
<comment type="caution">
    <text evidence="7">The sequence shown here is derived from an EMBL/GenBank/DDBJ whole genome shotgun (WGS) entry which is preliminary data.</text>
</comment>
<keyword evidence="8" id="KW-1185">Reference proteome</keyword>
<dbReference type="EMBL" id="CAIIXF020000009">
    <property type="protein sequence ID" value="CAH1795033.1"/>
    <property type="molecule type" value="Genomic_DNA"/>
</dbReference>
<dbReference type="CDD" id="cd16183">
    <property type="entry name" value="EFh_PEF_ALG-2"/>
    <property type="match status" value="1"/>
</dbReference>
<keyword evidence="5" id="KW-0106">Calcium</keyword>
<dbReference type="GO" id="GO:0005737">
    <property type="term" value="C:cytoplasm"/>
    <property type="evidence" value="ECO:0007669"/>
    <property type="project" value="UniProtKB-SubCell"/>
</dbReference>
<reference evidence="7" key="1">
    <citation type="submission" date="2022-03" db="EMBL/GenBank/DDBJ databases">
        <authorList>
            <person name="Martin C."/>
        </authorList>
    </citation>
    <scope>NUCLEOTIDE SEQUENCE</scope>
</reference>
<dbReference type="GO" id="GO:0048306">
    <property type="term" value="F:calcium-dependent protein binding"/>
    <property type="evidence" value="ECO:0007669"/>
    <property type="project" value="UniProtKB-ARBA"/>
</dbReference>
<dbReference type="PANTHER" id="PTHR46212:SF3">
    <property type="entry name" value="GH27120P"/>
    <property type="match status" value="1"/>
</dbReference>
<dbReference type="InterPro" id="IPR051426">
    <property type="entry name" value="Peflin/Sorcin_CaBP"/>
</dbReference>
<dbReference type="Pfam" id="PF13499">
    <property type="entry name" value="EF-hand_7"/>
    <property type="match status" value="2"/>
</dbReference>
<evidence type="ECO:0000256" key="2">
    <source>
        <dbReference type="ARBA" id="ARBA00022490"/>
    </source>
</evidence>
<dbReference type="PROSITE" id="PS00018">
    <property type="entry name" value="EF_HAND_1"/>
    <property type="match status" value="2"/>
</dbReference>
<comment type="subcellular location">
    <subcellularLocation>
        <location evidence="1">Cytoplasm</location>
    </subcellularLocation>
</comment>
<dbReference type="InterPro" id="IPR011992">
    <property type="entry name" value="EF-hand-dom_pair"/>
</dbReference>
<accession>A0A8J1U4U7</accession>
<dbReference type="GO" id="GO:0005509">
    <property type="term" value="F:calcium ion binding"/>
    <property type="evidence" value="ECO:0007669"/>
    <property type="project" value="InterPro"/>
</dbReference>
<dbReference type="OrthoDB" id="186625at2759"/>
<gene>
    <name evidence="7" type="ORF">OFUS_LOCUS19629</name>
</gene>
<keyword evidence="2" id="KW-0963">Cytoplasm</keyword>
<proteinExistence type="predicted"/>
<evidence type="ECO:0000313" key="8">
    <source>
        <dbReference type="Proteomes" id="UP000749559"/>
    </source>
</evidence>
<evidence type="ECO:0000256" key="3">
    <source>
        <dbReference type="ARBA" id="ARBA00022723"/>
    </source>
</evidence>
<organism evidence="7 8">
    <name type="scientific">Owenia fusiformis</name>
    <name type="common">Polychaete worm</name>
    <dbReference type="NCBI Taxonomy" id="6347"/>
    <lineage>
        <taxon>Eukaryota</taxon>
        <taxon>Metazoa</taxon>
        <taxon>Spiralia</taxon>
        <taxon>Lophotrochozoa</taxon>
        <taxon>Annelida</taxon>
        <taxon>Polychaeta</taxon>
        <taxon>Sedentaria</taxon>
        <taxon>Canalipalpata</taxon>
        <taxon>Sabellida</taxon>
        <taxon>Oweniida</taxon>
        <taxon>Oweniidae</taxon>
        <taxon>Owenia</taxon>
    </lineage>
</organism>
<sequence length="269" mass="29689">MSWGGQQGYGRPGAPPQGQYGAAPPGQYGAPPAGQYGAPPAGQHGVPPAGQYGAPPAGRYGAPPQGQYGAPPAGQYGAPPAGQYGASAPPQNQYGAQSAPYGANPELWHWFQTVDADRSGKITAIELQQALLNGNWSHFNPETCRLMIGMFDKDRNGTIDFNEFSALWKYIQEWKTTFDRFDRDRSGNIDCNELQTALKSFGYNISPQMCQLMVRVFDREHRNVMKFDDFIQSCVLLANLTNKFQKRDTNRNGWVEIGYEEFLTMALDH</sequence>
<dbReference type="InterPro" id="IPR002048">
    <property type="entry name" value="EF_hand_dom"/>
</dbReference>
<dbReference type="InterPro" id="IPR018247">
    <property type="entry name" value="EF_Hand_1_Ca_BS"/>
</dbReference>
<dbReference type="Proteomes" id="UP000749559">
    <property type="component" value="Unassembled WGS sequence"/>
</dbReference>
<feature type="region of interest" description="Disordered" evidence="6">
    <location>
        <begin position="1"/>
        <end position="99"/>
    </location>
</feature>
<dbReference type="SUPFAM" id="SSF47473">
    <property type="entry name" value="EF-hand"/>
    <property type="match status" value="1"/>
</dbReference>
<protein>
    <submittedName>
        <fullName evidence="7">Uncharacterized protein</fullName>
    </submittedName>
</protein>
<evidence type="ECO:0000256" key="6">
    <source>
        <dbReference type="SAM" id="MobiDB-lite"/>
    </source>
</evidence>
<name>A0A8J1U4U7_OWEFU</name>
<feature type="compositionally biased region" description="Low complexity" evidence="6">
    <location>
        <begin position="16"/>
        <end position="91"/>
    </location>
</feature>
<evidence type="ECO:0000313" key="7">
    <source>
        <dbReference type="EMBL" id="CAH1795033.1"/>
    </source>
</evidence>
<keyword evidence="4" id="KW-0677">Repeat</keyword>
<evidence type="ECO:0000256" key="5">
    <source>
        <dbReference type="ARBA" id="ARBA00022837"/>
    </source>
</evidence>
<dbReference type="Gene3D" id="1.10.238.10">
    <property type="entry name" value="EF-hand"/>
    <property type="match status" value="1"/>
</dbReference>
<dbReference type="AlphaFoldDB" id="A0A8J1U4U7"/>
<dbReference type="PROSITE" id="PS50222">
    <property type="entry name" value="EF_HAND_2"/>
    <property type="match status" value="2"/>
</dbReference>
<evidence type="ECO:0000256" key="4">
    <source>
        <dbReference type="ARBA" id="ARBA00022737"/>
    </source>
</evidence>
<dbReference type="PANTHER" id="PTHR46212">
    <property type="entry name" value="PEFLIN"/>
    <property type="match status" value="1"/>
</dbReference>
<keyword evidence="3" id="KW-0479">Metal-binding</keyword>
<evidence type="ECO:0000256" key="1">
    <source>
        <dbReference type="ARBA" id="ARBA00004496"/>
    </source>
</evidence>